<dbReference type="Proteomes" id="UP001165586">
    <property type="component" value="Unassembled WGS sequence"/>
</dbReference>
<dbReference type="RefSeq" id="WP_259539209.1">
    <property type="nucleotide sequence ID" value="NZ_JANLCJ010000004.1"/>
</dbReference>
<name>A0ABT2H318_9MICO</name>
<dbReference type="Pfam" id="PF22725">
    <property type="entry name" value="GFO_IDH_MocA_C3"/>
    <property type="match status" value="1"/>
</dbReference>
<dbReference type="PANTHER" id="PTHR43249">
    <property type="entry name" value="UDP-N-ACETYL-2-AMINO-2-DEOXY-D-GLUCURONATE OXIDASE"/>
    <property type="match status" value="1"/>
</dbReference>
<evidence type="ECO:0000256" key="2">
    <source>
        <dbReference type="SAM" id="MobiDB-lite"/>
    </source>
</evidence>
<proteinExistence type="predicted"/>
<dbReference type="EMBL" id="JANLCJ010000004">
    <property type="protein sequence ID" value="MCS5734335.1"/>
    <property type="molecule type" value="Genomic_DNA"/>
</dbReference>
<dbReference type="SUPFAM" id="SSF55347">
    <property type="entry name" value="Glyceraldehyde-3-phosphate dehydrogenase-like, C-terminal domain"/>
    <property type="match status" value="1"/>
</dbReference>
<keyword evidence="6" id="KW-1185">Reference proteome</keyword>
<dbReference type="InterPro" id="IPR055170">
    <property type="entry name" value="GFO_IDH_MocA-like_dom"/>
</dbReference>
<evidence type="ECO:0000313" key="5">
    <source>
        <dbReference type="EMBL" id="MCS5734335.1"/>
    </source>
</evidence>
<keyword evidence="1" id="KW-0520">NAD</keyword>
<dbReference type="InterPro" id="IPR036291">
    <property type="entry name" value="NAD(P)-bd_dom_sf"/>
</dbReference>
<dbReference type="Gene3D" id="3.40.50.720">
    <property type="entry name" value="NAD(P)-binding Rossmann-like Domain"/>
    <property type="match status" value="1"/>
</dbReference>
<dbReference type="Pfam" id="PF01408">
    <property type="entry name" value="GFO_IDH_MocA"/>
    <property type="match status" value="1"/>
</dbReference>
<accession>A0ABT2H318</accession>
<dbReference type="InterPro" id="IPR052515">
    <property type="entry name" value="Gfo/Idh/MocA_Oxidoreductase"/>
</dbReference>
<dbReference type="PANTHER" id="PTHR43249:SF1">
    <property type="entry name" value="D-GLUCOSIDE 3-DEHYDROGENASE"/>
    <property type="match status" value="1"/>
</dbReference>
<dbReference type="SUPFAM" id="SSF51735">
    <property type="entry name" value="NAD(P)-binding Rossmann-fold domains"/>
    <property type="match status" value="1"/>
</dbReference>
<gene>
    <name evidence="5" type="ORF">N1032_11360</name>
</gene>
<feature type="domain" description="Gfo/Idh/MocA-like oxidoreductase N-terminal" evidence="3">
    <location>
        <begin position="9"/>
        <end position="124"/>
    </location>
</feature>
<organism evidence="5 6">
    <name type="scientific">Herbiconiux daphne</name>
    <dbReference type="NCBI Taxonomy" id="2970914"/>
    <lineage>
        <taxon>Bacteria</taxon>
        <taxon>Bacillati</taxon>
        <taxon>Actinomycetota</taxon>
        <taxon>Actinomycetes</taxon>
        <taxon>Micrococcales</taxon>
        <taxon>Microbacteriaceae</taxon>
        <taxon>Herbiconiux</taxon>
    </lineage>
</organism>
<feature type="region of interest" description="Disordered" evidence="2">
    <location>
        <begin position="355"/>
        <end position="377"/>
    </location>
</feature>
<dbReference type="InterPro" id="IPR000683">
    <property type="entry name" value="Gfo/Idh/MocA-like_OxRdtase_N"/>
</dbReference>
<reference evidence="5" key="1">
    <citation type="submission" date="2022-08" db="EMBL/GenBank/DDBJ databases">
        <authorList>
            <person name="Deng Y."/>
            <person name="Han X.-F."/>
            <person name="Zhang Y.-Q."/>
        </authorList>
    </citation>
    <scope>NUCLEOTIDE SEQUENCE</scope>
    <source>
        <strain evidence="5">CPCC 203386</strain>
    </source>
</reference>
<evidence type="ECO:0000313" key="6">
    <source>
        <dbReference type="Proteomes" id="UP001165586"/>
    </source>
</evidence>
<sequence length="377" mass="39663">MPDSSPTPLRAGIVGTGAISDSHARAIAAYDGAELVGVTDHDPTRAAAFAERWGGVATAPDLDALLALGVDVLHICTPPSVHADQAVAAFAAGAHVICEKPAALSLAELDRMTDAAAAADRRLAIVFQQRTGTAAAHVRGLLQAGAFGRPLVATCQTLWYRPQEYFDVPWRGNWATEGGGPTLGHGIHQLDLLAHLLGDWAMASGQLWRLGRETATEDVSTAVLTFRNGVVASVVTSALSPRETSSIRIDTELATITVDHLYGHAHENWRITPAPGVPAETTDAWRLPEHEEGSGHEPLVREVYDALRAGRPLPAVADHPARSLEIVTAIYASAASGSPVAAEALRDDVAHLRSLESPVTDLRPAAGAARGDDAERV</sequence>
<dbReference type="Gene3D" id="3.30.360.10">
    <property type="entry name" value="Dihydrodipicolinate Reductase, domain 2"/>
    <property type="match status" value="1"/>
</dbReference>
<evidence type="ECO:0000259" key="3">
    <source>
        <dbReference type="Pfam" id="PF01408"/>
    </source>
</evidence>
<evidence type="ECO:0000259" key="4">
    <source>
        <dbReference type="Pfam" id="PF22725"/>
    </source>
</evidence>
<evidence type="ECO:0000256" key="1">
    <source>
        <dbReference type="ARBA" id="ARBA00023027"/>
    </source>
</evidence>
<feature type="domain" description="GFO/IDH/MocA-like oxidoreductase" evidence="4">
    <location>
        <begin position="137"/>
        <end position="255"/>
    </location>
</feature>
<protein>
    <submittedName>
        <fullName evidence="5">Gfo/Idh/MocA family oxidoreductase</fullName>
    </submittedName>
</protein>
<comment type="caution">
    <text evidence="5">The sequence shown here is derived from an EMBL/GenBank/DDBJ whole genome shotgun (WGS) entry which is preliminary data.</text>
</comment>